<dbReference type="InterPro" id="IPR036390">
    <property type="entry name" value="WH_DNA-bd_sf"/>
</dbReference>
<dbReference type="RefSeq" id="WP_406785659.1">
    <property type="nucleotide sequence ID" value="NZ_JBJIAA010000001.1"/>
</dbReference>
<keyword evidence="4" id="KW-0804">Transcription</keyword>
<organism evidence="6 7">
    <name type="scientific">Clostridium neuense</name>
    <dbReference type="NCBI Taxonomy" id="1728934"/>
    <lineage>
        <taxon>Bacteria</taxon>
        <taxon>Bacillati</taxon>
        <taxon>Bacillota</taxon>
        <taxon>Clostridia</taxon>
        <taxon>Eubacteriales</taxon>
        <taxon>Clostridiaceae</taxon>
        <taxon>Clostridium</taxon>
    </lineage>
</organism>
<evidence type="ECO:0000256" key="3">
    <source>
        <dbReference type="ARBA" id="ARBA00023125"/>
    </source>
</evidence>
<comment type="similarity">
    <text evidence="1">Belongs to the LysR transcriptional regulatory family.</text>
</comment>
<dbReference type="SUPFAM" id="SSF53850">
    <property type="entry name" value="Periplasmic binding protein-like II"/>
    <property type="match status" value="1"/>
</dbReference>
<dbReference type="PANTHER" id="PTHR30419">
    <property type="entry name" value="HTH-TYPE TRANSCRIPTIONAL REGULATOR YBHD"/>
    <property type="match status" value="1"/>
</dbReference>
<dbReference type="Pfam" id="PF03466">
    <property type="entry name" value="LysR_substrate"/>
    <property type="match status" value="1"/>
</dbReference>
<keyword evidence="3" id="KW-0238">DNA-binding</keyword>
<dbReference type="PANTHER" id="PTHR30419:SF8">
    <property type="entry name" value="NITROGEN ASSIMILATION TRANSCRIPTIONAL ACTIVATOR-RELATED"/>
    <property type="match status" value="1"/>
</dbReference>
<dbReference type="Pfam" id="PF00126">
    <property type="entry name" value="HTH_1"/>
    <property type="match status" value="1"/>
</dbReference>
<evidence type="ECO:0000256" key="1">
    <source>
        <dbReference type="ARBA" id="ARBA00009437"/>
    </source>
</evidence>
<evidence type="ECO:0000256" key="2">
    <source>
        <dbReference type="ARBA" id="ARBA00023015"/>
    </source>
</evidence>
<keyword evidence="7" id="KW-1185">Reference proteome</keyword>
<reference evidence="6 7" key="1">
    <citation type="submission" date="2024-11" db="EMBL/GenBank/DDBJ databases">
        <authorList>
            <person name="Heng Y.C."/>
            <person name="Lim A.C.H."/>
            <person name="Lee J.K.Y."/>
            <person name="Kittelmann S."/>
        </authorList>
    </citation>
    <scope>NUCLEOTIDE SEQUENCE [LARGE SCALE GENOMIC DNA]</scope>
    <source>
        <strain evidence="6 7">WILCCON 0114</strain>
    </source>
</reference>
<feature type="domain" description="HTH lysR-type" evidence="5">
    <location>
        <begin position="1"/>
        <end position="55"/>
    </location>
</feature>
<dbReference type="PROSITE" id="PS50931">
    <property type="entry name" value="HTH_LYSR"/>
    <property type="match status" value="1"/>
</dbReference>
<dbReference type="Gene3D" id="3.40.190.290">
    <property type="match status" value="1"/>
</dbReference>
<protein>
    <submittedName>
        <fullName evidence="6">LysR family transcriptional regulator</fullName>
    </submittedName>
</protein>
<sequence>MNLRDLEYFNCLCKTKNFTETAKLLYVSQPSVTMALHRLEKELNTKLIIRDHSLTKFSLTEAGKILEKHAANILSELNETKFEISKAAGRKIKLGVPPIIGAYFFPPLMELLVKSGVAENIELVETGSAAMKKLVLSDEVDMALIGSLAPIKSREINAAILKTDEFMVCMSKNHIIPKKEKLDFKDIENEKFIVLGDSYIHNEVLKNLFLKNGTPPNNFYSTDEIQTAKSLISSGLGIGIMINMAVKNLDSIKRVPLKESILFYISLVLKKNHYMTSDETKIKNILLQTHI</sequence>
<evidence type="ECO:0000259" key="5">
    <source>
        <dbReference type="PROSITE" id="PS50931"/>
    </source>
</evidence>
<proteinExistence type="inferred from homology"/>
<keyword evidence="2" id="KW-0805">Transcription regulation</keyword>
<gene>
    <name evidence="6" type="ORF">ACJDT4_00995</name>
</gene>
<dbReference type="PRINTS" id="PR00039">
    <property type="entry name" value="HTHLYSR"/>
</dbReference>
<dbReference type="InterPro" id="IPR050950">
    <property type="entry name" value="HTH-type_LysR_regulators"/>
</dbReference>
<dbReference type="SUPFAM" id="SSF46785">
    <property type="entry name" value="Winged helix' DNA-binding domain"/>
    <property type="match status" value="1"/>
</dbReference>
<dbReference type="InterPro" id="IPR005119">
    <property type="entry name" value="LysR_subst-bd"/>
</dbReference>
<comment type="caution">
    <text evidence="6">The sequence shown here is derived from an EMBL/GenBank/DDBJ whole genome shotgun (WGS) entry which is preliminary data.</text>
</comment>
<accession>A0ABW8T909</accession>
<dbReference type="EMBL" id="JBJIAA010000001">
    <property type="protein sequence ID" value="MFL0248983.1"/>
    <property type="molecule type" value="Genomic_DNA"/>
</dbReference>
<name>A0ABW8T909_9CLOT</name>
<dbReference type="Gene3D" id="1.10.10.10">
    <property type="entry name" value="Winged helix-like DNA-binding domain superfamily/Winged helix DNA-binding domain"/>
    <property type="match status" value="1"/>
</dbReference>
<dbReference type="InterPro" id="IPR000847">
    <property type="entry name" value="LysR_HTH_N"/>
</dbReference>
<evidence type="ECO:0000313" key="6">
    <source>
        <dbReference type="EMBL" id="MFL0248983.1"/>
    </source>
</evidence>
<dbReference type="Proteomes" id="UP001623592">
    <property type="component" value="Unassembled WGS sequence"/>
</dbReference>
<evidence type="ECO:0000313" key="7">
    <source>
        <dbReference type="Proteomes" id="UP001623592"/>
    </source>
</evidence>
<evidence type="ECO:0000256" key="4">
    <source>
        <dbReference type="ARBA" id="ARBA00023163"/>
    </source>
</evidence>
<dbReference type="InterPro" id="IPR036388">
    <property type="entry name" value="WH-like_DNA-bd_sf"/>
</dbReference>